<dbReference type="GO" id="GO:0015074">
    <property type="term" value="P:DNA integration"/>
    <property type="evidence" value="ECO:0007669"/>
    <property type="project" value="InterPro"/>
</dbReference>
<evidence type="ECO:0000256" key="1">
    <source>
        <dbReference type="ARBA" id="ARBA00008857"/>
    </source>
</evidence>
<dbReference type="CDD" id="cd00397">
    <property type="entry name" value="DNA_BRE_C"/>
    <property type="match status" value="1"/>
</dbReference>
<name>A0A6J6AWI5_9ZZZZ</name>
<reference evidence="6" key="1">
    <citation type="submission" date="2020-05" db="EMBL/GenBank/DDBJ databases">
        <authorList>
            <person name="Chiriac C."/>
            <person name="Salcher M."/>
            <person name="Ghai R."/>
            <person name="Kavagutti S V."/>
        </authorList>
    </citation>
    <scope>NUCLEOTIDE SEQUENCE</scope>
</reference>
<dbReference type="PROSITE" id="PS51900">
    <property type="entry name" value="CB"/>
    <property type="match status" value="1"/>
</dbReference>
<dbReference type="GO" id="GO:0006310">
    <property type="term" value="P:DNA recombination"/>
    <property type="evidence" value="ECO:0007669"/>
    <property type="project" value="UniProtKB-KW"/>
</dbReference>
<dbReference type="Pfam" id="PF00589">
    <property type="entry name" value="Phage_integrase"/>
    <property type="match status" value="1"/>
</dbReference>
<evidence type="ECO:0000313" key="6">
    <source>
        <dbReference type="EMBL" id="CAB4531051.1"/>
    </source>
</evidence>
<sequence length="331" mass="37356">MELSRIRVSIDTGVWLSPDVKPLTDFDPKAVTLRELAEHWRGLRVNRRGQPLSPNTLSEYARLVANVLTPFADIPIRSITPQMVETWWGPERRRAPNQAAKAYKHLNTLLLWAVKRKLIPANPCDIDGATSYTPDQVPDVPTAKQVEIMLDVSTDQFRAVLALAAYGGLRKGEIFELRRKDLKTVKADGETWVHISITRGVIWQGKTAIVRPPKSPGSIRAIDLPQRANAIVRKHLATVPTDPEALLFTRRPGTAEHWGAYQLEPVWRKVRAAAGFAGRFHSLRAYAATEFGKTGATSKELMDYFGHRHMDTAMRYQRTTGRERDLLRKLS</sequence>
<feature type="domain" description="Core-binding (CB)" evidence="5">
    <location>
        <begin position="31"/>
        <end position="114"/>
    </location>
</feature>
<evidence type="ECO:0000259" key="4">
    <source>
        <dbReference type="PROSITE" id="PS51898"/>
    </source>
</evidence>
<dbReference type="Gene3D" id="1.10.443.10">
    <property type="entry name" value="Intergrase catalytic core"/>
    <property type="match status" value="1"/>
</dbReference>
<dbReference type="EMBL" id="CAEZSG010000007">
    <property type="protein sequence ID" value="CAB4531051.1"/>
    <property type="molecule type" value="Genomic_DNA"/>
</dbReference>
<accession>A0A6J6AWI5</accession>
<gene>
    <name evidence="6" type="ORF">UFOPK1413_00087</name>
</gene>
<dbReference type="PANTHER" id="PTHR30349">
    <property type="entry name" value="PHAGE INTEGRASE-RELATED"/>
    <property type="match status" value="1"/>
</dbReference>
<dbReference type="SUPFAM" id="SSF56349">
    <property type="entry name" value="DNA breaking-rejoining enzymes"/>
    <property type="match status" value="1"/>
</dbReference>
<evidence type="ECO:0000256" key="2">
    <source>
        <dbReference type="ARBA" id="ARBA00023125"/>
    </source>
</evidence>
<evidence type="ECO:0000259" key="5">
    <source>
        <dbReference type="PROSITE" id="PS51900"/>
    </source>
</evidence>
<dbReference type="InterPro" id="IPR013762">
    <property type="entry name" value="Integrase-like_cat_sf"/>
</dbReference>
<dbReference type="InterPro" id="IPR010998">
    <property type="entry name" value="Integrase_recombinase_N"/>
</dbReference>
<dbReference type="GO" id="GO:0003677">
    <property type="term" value="F:DNA binding"/>
    <property type="evidence" value="ECO:0007669"/>
    <property type="project" value="UniProtKB-KW"/>
</dbReference>
<dbReference type="Gene3D" id="1.10.150.130">
    <property type="match status" value="1"/>
</dbReference>
<dbReference type="AlphaFoldDB" id="A0A6J6AWI5"/>
<organism evidence="6">
    <name type="scientific">freshwater metagenome</name>
    <dbReference type="NCBI Taxonomy" id="449393"/>
    <lineage>
        <taxon>unclassified sequences</taxon>
        <taxon>metagenomes</taxon>
        <taxon>ecological metagenomes</taxon>
    </lineage>
</organism>
<proteinExistence type="inferred from homology"/>
<keyword evidence="3" id="KW-0233">DNA recombination</keyword>
<comment type="similarity">
    <text evidence="1">Belongs to the 'phage' integrase family.</text>
</comment>
<feature type="domain" description="Tyr recombinase" evidence="4">
    <location>
        <begin position="136"/>
        <end position="331"/>
    </location>
</feature>
<dbReference type="InterPro" id="IPR011010">
    <property type="entry name" value="DNA_brk_join_enz"/>
</dbReference>
<evidence type="ECO:0000256" key="3">
    <source>
        <dbReference type="ARBA" id="ARBA00023172"/>
    </source>
</evidence>
<dbReference type="PANTHER" id="PTHR30349:SF64">
    <property type="entry name" value="PROPHAGE INTEGRASE INTD-RELATED"/>
    <property type="match status" value="1"/>
</dbReference>
<protein>
    <submittedName>
        <fullName evidence="6">Unannotated protein</fullName>
    </submittedName>
</protein>
<dbReference type="InterPro" id="IPR050090">
    <property type="entry name" value="Tyrosine_recombinase_XerCD"/>
</dbReference>
<dbReference type="InterPro" id="IPR044068">
    <property type="entry name" value="CB"/>
</dbReference>
<keyword evidence="2" id="KW-0238">DNA-binding</keyword>
<dbReference type="PROSITE" id="PS51898">
    <property type="entry name" value="TYR_RECOMBINASE"/>
    <property type="match status" value="1"/>
</dbReference>
<dbReference type="InterPro" id="IPR002104">
    <property type="entry name" value="Integrase_catalytic"/>
</dbReference>